<gene>
    <name evidence="1" type="ORF">Vau01_119910</name>
</gene>
<reference evidence="1" key="1">
    <citation type="submission" date="2021-01" db="EMBL/GenBank/DDBJ databases">
        <title>Whole genome shotgun sequence of Virgisporangium aurantiacum NBRC 16421.</title>
        <authorList>
            <person name="Komaki H."/>
            <person name="Tamura T."/>
        </authorList>
    </citation>
    <scope>NUCLEOTIDE SEQUENCE</scope>
    <source>
        <strain evidence="1">NBRC 16421</strain>
    </source>
</reference>
<keyword evidence="2" id="KW-1185">Reference proteome</keyword>
<proteinExistence type="predicted"/>
<comment type="caution">
    <text evidence="1">The sequence shown here is derived from an EMBL/GenBank/DDBJ whole genome shotgun (WGS) entry which is preliminary data.</text>
</comment>
<evidence type="ECO:0000313" key="2">
    <source>
        <dbReference type="Proteomes" id="UP000612585"/>
    </source>
</evidence>
<organism evidence="1 2">
    <name type="scientific">Virgisporangium aurantiacum</name>
    <dbReference type="NCBI Taxonomy" id="175570"/>
    <lineage>
        <taxon>Bacteria</taxon>
        <taxon>Bacillati</taxon>
        <taxon>Actinomycetota</taxon>
        <taxon>Actinomycetes</taxon>
        <taxon>Micromonosporales</taxon>
        <taxon>Micromonosporaceae</taxon>
        <taxon>Virgisporangium</taxon>
    </lineage>
</organism>
<dbReference type="RefSeq" id="WP_204013143.1">
    <property type="nucleotide sequence ID" value="NZ_BOPG01000117.1"/>
</dbReference>
<dbReference type="Proteomes" id="UP000612585">
    <property type="component" value="Unassembled WGS sequence"/>
</dbReference>
<name>A0A8J3ZN35_9ACTN</name>
<dbReference type="AlphaFoldDB" id="A0A8J3ZN35"/>
<evidence type="ECO:0000313" key="1">
    <source>
        <dbReference type="EMBL" id="GIJ64475.1"/>
    </source>
</evidence>
<dbReference type="EMBL" id="BOPG01000117">
    <property type="protein sequence ID" value="GIJ64475.1"/>
    <property type="molecule type" value="Genomic_DNA"/>
</dbReference>
<sequence length="168" mass="18483">MISSDVPDDLQSLISDLVQVVEELDATARWAGEEIAVAAAQHPAAAEAVNDSFPLLMPSNPVLVTEELYRAHCVELLDRVVRGADTRPGTAVECCIVLSKVSLEVPLPTHAVGLYARMWRQAGLPANELAAMGAHYEAIAGTQIDDLEAEMRQKLWQDWRIQAKRREQ</sequence>
<accession>A0A8J3ZN35</accession>
<protein>
    <submittedName>
        <fullName evidence="1">Uncharacterized protein</fullName>
    </submittedName>
</protein>